<evidence type="ECO:0000313" key="19">
    <source>
        <dbReference type="Proteomes" id="UP000515150"/>
    </source>
</evidence>
<dbReference type="GO" id="GO:0006915">
    <property type="term" value="P:apoptotic process"/>
    <property type="evidence" value="ECO:0007669"/>
    <property type="project" value="UniProtKB-KW"/>
</dbReference>
<name>A0A6P7NLB7_BETSP</name>
<keyword evidence="10" id="KW-0865">Zymogen</keyword>
<keyword evidence="7" id="KW-0378">Hydrolase</keyword>
<dbReference type="PROSITE" id="PS01121">
    <property type="entry name" value="CASPASE_HIS"/>
    <property type="match status" value="1"/>
</dbReference>
<evidence type="ECO:0000259" key="18">
    <source>
        <dbReference type="PROSITE" id="PS50208"/>
    </source>
</evidence>
<dbReference type="InParanoid" id="A0A6P7NLB7"/>
<evidence type="ECO:0000256" key="12">
    <source>
        <dbReference type="ARBA" id="ARBA00029356"/>
    </source>
</evidence>
<evidence type="ECO:0000256" key="4">
    <source>
        <dbReference type="ARBA" id="ARBA00022490"/>
    </source>
</evidence>
<evidence type="ECO:0000313" key="20">
    <source>
        <dbReference type="RefSeq" id="XP_029018314.1"/>
    </source>
</evidence>
<evidence type="ECO:0000256" key="7">
    <source>
        <dbReference type="ARBA" id="ARBA00022801"/>
    </source>
</evidence>
<dbReference type="PROSITE" id="PS50208">
    <property type="entry name" value="CASPASE_P20"/>
    <property type="match status" value="1"/>
</dbReference>
<keyword evidence="11" id="KW-0539">Nucleus</keyword>
<evidence type="ECO:0000256" key="3">
    <source>
        <dbReference type="ARBA" id="ARBA00010134"/>
    </source>
</evidence>
<dbReference type="InterPro" id="IPR029030">
    <property type="entry name" value="Caspase-like_dom_sf"/>
</dbReference>
<evidence type="ECO:0000256" key="9">
    <source>
        <dbReference type="ARBA" id="ARBA00022813"/>
    </source>
</evidence>
<keyword evidence="8" id="KW-0788">Thiol protease</keyword>
<dbReference type="AlphaFoldDB" id="A0A6P7NLB7"/>
<feature type="domain" description="Caspase family p20" evidence="18">
    <location>
        <begin position="30"/>
        <end position="154"/>
    </location>
</feature>
<evidence type="ECO:0000256" key="1">
    <source>
        <dbReference type="ARBA" id="ARBA00004123"/>
    </source>
</evidence>
<dbReference type="InterPro" id="IPR011600">
    <property type="entry name" value="Pept_C14_caspase"/>
</dbReference>
<sequence>MSEESLTDTDGFFSRSSKGPLEVYNMKNVRRGLALIFNYEEFDPDLKMNPRFGSETDCKNLKRSLKGLGFEVNVFTNLRQEVLKETISKTAKDDHSNADCLLVVFMSHGHGGHVYTYDGELAIKDITDKFRGTKCKSLAGKPKIFIFQACRGSEHDQPVDSANTEVNIIEAGSINTFPAGSDFIMCYSVAKGFFSFRSTVNGSWYIQDLCKLLEKYGDSLEFTQLLTLVNRDVATRDGRMRINHDYVKTKQMPCFASMLTKNLYFHPKK</sequence>
<evidence type="ECO:0000256" key="5">
    <source>
        <dbReference type="ARBA" id="ARBA00022670"/>
    </source>
</evidence>
<dbReference type="EC" id="3.4.22.59" evidence="14"/>
<dbReference type="InterPro" id="IPR002138">
    <property type="entry name" value="Pept_C14_p10"/>
</dbReference>
<dbReference type="OrthoDB" id="6116485at2759"/>
<dbReference type="InterPro" id="IPR015917">
    <property type="entry name" value="Pept_C14A"/>
</dbReference>
<dbReference type="GO" id="GO:0005737">
    <property type="term" value="C:cytoplasm"/>
    <property type="evidence" value="ECO:0007669"/>
    <property type="project" value="UniProtKB-SubCell"/>
</dbReference>
<keyword evidence="9" id="KW-0068">Autocatalytic cleavage</keyword>
<dbReference type="InterPro" id="IPR033139">
    <property type="entry name" value="Caspase_cys_AS"/>
</dbReference>
<evidence type="ECO:0000256" key="8">
    <source>
        <dbReference type="ARBA" id="ARBA00022807"/>
    </source>
</evidence>
<protein>
    <recommendedName>
        <fullName evidence="15">Caspase-6</fullName>
        <ecNumber evidence="14">3.4.22.59</ecNumber>
    </recommendedName>
</protein>
<dbReference type="PROSITE" id="PS01122">
    <property type="entry name" value="CASPASE_CYS"/>
    <property type="match status" value="1"/>
</dbReference>
<evidence type="ECO:0000256" key="11">
    <source>
        <dbReference type="ARBA" id="ARBA00023242"/>
    </source>
</evidence>
<gene>
    <name evidence="20" type="primary">LOC114862307</name>
</gene>
<keyword evidence="5" id="KW-0645">Protease</keyword>
<comment type="subunit">
    <text evidence="13">Heterotetramer that consists of two anti-parallel arranged heterodimers, each one formed by a 18 kDa (Caspase-6 subunit p18) and a 11 kDa (Caspase-6 subunit p11) subunit.</text>
</comment>
<dbReference type="PANTHER" id="PTHR10454">
    <property type="entry name" value="CASPASE"/>
    <property type="match status" value="1"/>
</dbReference>
<dbReference type="Gene3D" id="3.40.50.1460">
    <property type="match status" value="1"/>
</dbReference>
<evidence type="ECO:0000256" key="15">
    <source>
        <dbReference type="ARBA" id="ARBA00029534"/>
    </source>
</evidence>
<dbReference type="PANTHER" id="PTHR10454:SF206">
    <property type="entry name" value="CASPASE-6"/>
    <property type="match status" value="1"/>
</dbReference>
<organism evidence="19 20">
    <name type="scientific">Betta splendens</name>
    <name type="common">Siamese fighting fish</name>
    <dbReference type="NCBI Taxonomy" id="158456"/>
    <lineage>
        <taxon>Eukaryota</taxon>
        <taxon>Metazoa</taxon>
        <taxon>Chordata</taxon>
        <taxon>Craniata</taxon>
        <taxon>Vertebrata</taxon>
        <taxon>Euteleostomi</taxon>
        <taxon>Actinopterygii</taxon>
        <taxon>Neopterygii</taxon>
        <taxon>Teleostei</taxon>
        <taxon>Neoteleostei</taxon>
        <taxon>Acanthomorphata</taxon>
        <taxon>Anabantaria</taxon>
        <taxon>Anabantiformes</taxon>
        <taxon>Anabantoidei</taxon>
        <taxon>Osphronemidae</taxon>
        <taxon>Betta</taxon>
    </lineage>
</organism>
<evidence type="ECO:0000256" key="14">
    <source>
        <dbReference type="ARBA" id="ARBA00029486"/>
    </source>
</evidence>
<keyword evidence="6" id="KW-0053">Apoptosis</keyword>
<dbReference type="KEGG" id="bspl:114862307"/>
<evidence type="ECO:0000256" key="16">
    <source>
        <dbReference type="RuleBase" id="RU003971"/>
    </source>
</evidence>
<evidence type="ECO:0000259" key="17">
    <source>
        <dbReference type="PROSITE" id="PS50207"/>
    </source>
</evidence>
<dbReference type="GeneID" id="114862307"/>
<proteinExistence type="inferred from homology"/>
<evidence type="ECO:0000256" key="13">
    <source>
        <dbReference type="ARBA" id="ARBA00029473"/>
    </source>
</evidence>
<dbReference type="Proteomes" id="UP000515150">
    <property type="component" value="Chromosome 1"/>
</dbReference>
<dbReference type="InterPro" id="IPR002398">
    <property type="entry name" value="Pept_C14"/>
</dbReference>
<dbReference type="InterPro" id="IPR001309">
    <property type="entry name" value="Pept_C14_p20"/>
</dbReference>
<comment type="subcellular location">
    <subcellularLocation>
        <location evidence="2">Cytoplasm</location>
    </subcellularLocation>
    <subcellularLocation>
        <location evidence="1">Nucleus</location>
    </subcellularLocation>
</comment>
<dbReference type="CDD" id="cd00032">
    <property type="entry name" value="CASc"/>
    <property type="match status" value="1"/>
</dbReference>
<dbReference type="SMART" id="SM00115">
    <property type="entry name" value="CASc"/>
    <property type="match status" value="1"/>
</dbReference>
<comment type="similarity">
    <text evidence="3 16">Belongs to the peptidase C14A family.</text>
</comment>
<keyword evidence="4" id="KW-0963">Cytoplasm</keyword>
<accession>A0A6P7NLB7</accession>
<comment type="catalytic activity">
    <reaction evidence="12">
        <text>Strict requirement for Asp at position P1 and has a preferred cleavage sequence of Val-Glu-His-Asp-|-.</text>
        <dbReference type="EC" id="3.4.22.59"/>
    </reaction>
</comment>
<dbReference type="RefSeq" id="XP_029018314.1">
    <property type="nucleotide sequence ID" value="XM_029162481.3"/>
</dbReference>
<dbReference type="GO" id="GO:0043525">
    <property type="term" value="P:positive regulation of neuron apoptotic process"/>
    <property type="evidence" value="ECO:0007669"/>
    <property type="project" value="TreeGrafter"/>
</dbReference>
<dbReference type="GO" id="GO:0006508">
    <property type="term" value="P:proteolysis"/>
    <property type="evidence" value="ECO:0007669"/>
    <property type="project" value="UniProtKB-KW"/>
</dbReference>
<dbReference type="PRINTS" id="PR00376">
    <property type="entry name" value="IL1BCENZYME"/>
</dbReference>
<dbReference type="GO" id="GO:0005634">
    <property type="term" value="C:nucleus"/>
    <property type="evidence" value="ECO:0007669"/>
    <property type="project" value="UniProtKB-SubCell"/>
</dbReference>
<evidence type="ECO:0000256" key="6">
    <source>
        <dbReference type="ARBA" id="ARBA00022703"/>
    </source>
</evidence>
<dbReference type="FunFam" id="3.40.50.1460:FF:000001">
    <property type="entry name" value="Caspase-3 preproprotein"/>
    <property type="match status" value="1"/>
</dbReference>
<dbReference type="SUPFAM" id="SSF52129">
    <property type="entry name" value="Caspase-like"/>
    <property type="match status" value="1"/>
</dbReference>
<evidence type="ECO:0000256" key="10">
    <source>
        <dbReference type="ARBA" id="ARBA00023145"/>
    </source>
</evidence>
<dbReference type="Pfam" id="PF00656">
    <property type="entry name" value="Peptidase_C14"/>
    <property type="match status" value="1"/>
</dbReference>
<dbReference type="InterPro" id="IPR016129">
    <property type="entry name" value="Caspase_his_AS"/>
</dbReference>
<evidence type="ECO:0000256" key="2">
    <source>
        <dbReference type="ARBA" id="ARBA00004496"/>
    </source>
</evidence>
<feature type="domain" description="Caspase family p10" evidence="17">
    <location>
        <begin position="173"/>
        <end position="267"/>
    </location>
</feature>
<reference evidence="20" key="1">
    <citation type="submission" date="2025-08" db="UniProtKB">
        <authorList>
            <consortium name="RefSeq"/>
        </authorList>
    </citation>
    <scope>IDENTIFICATION</scope>
</reference>
<keyword evidence="19" id="KW-1185">Reference proteome</keyword>
<dbReference type="GO" id="GO:0004197">
    <property type="term" value="F:cysteine-type endopeptidase activity"/>
    <property type="evidence" value="ECO:0007669"/>
    <property type="project" value="InterPro"/>
</dbReference>
<dbReference type="PROSITE" id="PS50207">
    <property type="entry name" value="CASPASE_P10"/>
    <property type="match status" value="1"/>
</dbReference>